<dbReference type="Pfam" id="PF02441">
    <property type="entry name" value="Flavoprotein"/>
    <property type="match status" value="1"/>
</dbReference>
<feature type="binding site" evidence="3">
    <location>
        <position position="342"/>
    </location>
    <ligand>
        <name>CTP</name>
        <dbReference type="ChEBI" id="CHEBI:37563"/>
    </ligand>
</feature>
<gene>
    <name evidence="3" type="primary">coaBC</name>
    <name evidence="7" type="ORF">SAMN05443507_10981</name>
</gene>
<dbReference type="InterPro" id="IPR007085">
    <property type="entry name" value="DNA/pantothenate-metab_flavo_C"/>
</dbReference>
<feature type="binding site" evidence="3">
    <location>
        <begin position="306"/>
        <end position="309"/>
    </location>
    <ligand>
        <name>CTP</name>
        <dbReference type="ChEBI" id="CHEBI:37563"/>
    </ligand>
</feature>
<name>A0A1M6Q854_9BACL</name>
<dbReference type="UniPathway" id="UPA00241">
    <property type="reaction ID" value="UER00353"/>
</dbReference>
<dbReference type="Proteomes" id="UP000184016">
    <property type="component" value="Unassembled WGS sequence"/>
</dbReference>
<dbReference type="InterPro" id="IPR036551">
    <property type="entry name" value="Flavin_trans-like"/>
</dbReference>
<comment type="caution">
    <text evidence="3">Lacks conserved residue(s) required for the propagation of feature annotation.</text>
</comment>
<keyword evidence="3 4" id="KW-0436">Ligase</keyword>
<comment type="pathway">
    <text evidence="3 4">Cofactor biosynthesis; coenzyme A biosynthesis; CoA from (R)-pantothenate: step 2/5.</text>
</comment>
<keyword evidence="3 4" id="KW-0285">Flavoprotein</keyword>
<dbReference type="Pfam" id="PF04127">
    <property type="entry name" value="DFP"/>
    <property type="match status" value="1"/>
</dbReference>
<feature type="binding site" evidence="3">
    <location>
        <position position="280"/>
    </location>
    <ligand>
        <name>CTP</name>
        <dbReference type="ChEBI" id="CHEBI:37563"/>
    </ligand>
</feature>
<dbReference type="EMBL" id="FRAF01000009">
    <property type="protein sequence ID" value="SHK16330.1"/>
    <property type="molecule type" value="Genomic_DNA"/>
</dbReference>
<dbReference type="GO" id="GO:0010181">
    <property type="term" value="F:FMN binding"/>
    <property type="evidence" value="ECO:0007669"/>
    <property type="project" value="UniProtKB-UniRule"/>
</dbReference>
<keyword evidence="1 3" id="KW-0210">Decarboxylase</keyword>
<evidence type="ECO:0000256" key="2">
    <source>
        <dbReference type="ARBA" id="ARBA00023239"/>
    </source>
</evidence>
<dbReference type="NCBIfam" id="TIGR00521">
    <property type="entry name" value="coaBC_dfp"/>
    <property type="match status" value="1"/>
</dbReference>
<evidence type="ECO:0000256" key="3">
    <source>
        <dbReference type="HAMAP-Rule" id="MF_02225"/>
    </source>
</evidence>
<dbReference type="AlphaFoldDB" id="A0A1M6Q854"/>
<dbReference type="SUPFAM" id="SSF52507">
    <property type="entry name" value="Homo-oligomeric flavin-containing Cys decarboxylases, HFCD"/>
    <property type="match status" value="1"/>
</dbReference>
<feature type="binding site" evidence="3">
    <location>
        <position position="324"/>
    </location>
    <ligand>
        <name>CTP</name>
        <dbReference type="ChEBI" id="CHEBI:37563"/>
    </ligand>
</feature>
<dbReference type="GO" id="GO:0015941">
    <property type="term" value="P:pantothenate catabolic process"/>
    <property type="evidence" value="ECO:0007669"/>
    <property type="project" value="InterPro"/>
</dbReference>
<dbReference type="HAMAP" id="MF_02225">
    <property type="entry name" value="CoaBC"/>
    <property type="match status" value="1"/>
</dbReference>
<evidence type="ECO:0000259" key="6">
    <source>
        <dbReference type="Pfam" id="PF04127"/>
    </source>
</evidence>
<feature type="domain" description="Flavoprotein" evidence="5">
    <location>
        <begin position="7"/>
        <end position="179"/>
    </location>
</feature>
<keyword evidence="3" id="KW-0479">Metal-binding</keyword>
<dbReference type="STRING" id="1830138.SAMN05443507_10981"/>
<dbReference type="EC" id="6.3.2.5" evidence="3"/>
<dbReference type="Gene3D" id="3.40.50.10300">
    <property type="entry name" value="CoaB-like"/>
    <property type="match status" value="1"/>
</dbReference>
<dbReference type="PANTHER" id="PTHR14359">
    <property type="entry name" value="HOMO-OLIGOMERIC FLAVIN CONTAINING CYS DECARBOXYLASE FAMILY"/>
    <property type="match status" value="1"/>
</dbReference>
<feature type="region of interest" description="Phosphopantothenate--cysteine ligase" evidence="3">
    <location>
        <begin position="192"/>
        <end position="404"/>
    </location>
</feature>
<comment type="cofactor">
    <cofactor evidence="3">
        <name>Mg(2+)</name>
        <dbReference type="ChEBI" id="CHEBI:18420"/>
    </cofactor>
</comment>
<reference evidence="8" key="1">
    <citation type="submission" date="2016-11" db="EMBL/GenBank/DDBJ databases">
        <authorList>
            <person name="Varghese N."/>
            <person name="Submissions S."/>
        </authorList>
    </citation>
    <scope>NUCLEOTIDE SEQUENCE [LARGE SCALE GENOMIC DNA]</scope>
    <source>
        <strain evidence="8">USBA-503</strain>
    </source>
</reference>
<evidence type="ECO:0000256" key="4">
    <source>
        <dbReference type="RuleBase" id="RU364078"/>
    </source>
</evidence>
<sequence>MNFMEDKHILLGVSGGIAAFKAASLASLLVKEKYAVQVLMTEHALEFVTPLTFQALTKRPVIVSTFDEPSPDSIAHIHLADHAKLYVIAPATANVIAKLAHGLADDMVTTTALAVTCPLMVVPAMNVHMMNHPAVIDNLEILRSRGVLVVDPAEGPLACGYTGRGRLPEPEDIVSVIRAVLSREKDLQGCRILVTAGPTVEAIDPVRVITNPSSGKMGYALARAAVERGAEVTLVSGPVSLPPVEGIELIRIESTNDLLEAVSHRFSDTDVLIAAAAPSDFRPAERLSNKWKKQNGIPEIKFIPNPDVLATMGQQKTNQILIGFAAETEGNPEEARRKLEQKRLDMLVHNNILLPGVGFQSDTNEVTLYHAHGQVETLPKASKNEIAQIILDRVAALWHARKEG</sequence>
<feature type="domain" description="DNA/pantothenate metabolism flavoprotein C-terminal" evidence="6">
    <location>
        <begin position="187"/>
        <end position="396"/>
    </location>
</feature>
<comment type="function">
    <text evidence="3">Catalyzes two sequential steps in the biosynthesis of coenzyme A. In the first step cysteine is conjugated to 4'-phosphopantothenate to form 4-phosphopantothenoylcysteine. In the second step the latter compound is decarboxylated to form 4'-phosphopantotheine.</text>
</comment>
<dbReference type="GO" id="GO:0071513">
    <property type="term" value="C:phosphopantothenoylcysteine decarboxylase complex"/>
    <property type="evidence" value="ECO:0007669"/>
    <property type="project" value="TreeGrafter"/>
</dbReference>
<dbReference type="SUPFAM" id="SSF102645">
    <property type="entry name" value="CoaB-like"/>
    <property type="match status" value="1"/>
</dbReference>
<dbReference type="InterPro" id="IPR003382">
    <property type="entry name" value="Flavoprotein"/>
</dbReference>
<dbReference type="GO" id="GO:0046872">
    <property type="term" value="F:metal ion binding"/>
    <property type="evidence" value="ECO:0007669"/>
    <property type="project" value="UniProtKB-KW"/>
</dbReference>
<proteinExistence type="inferred from homology"/>
<protein>
    <recommendedName>
        <fullName evidence="3">Coenzyme A biosynthesis bifunctional protein CoaBC</fullName>
    </recommendedName>
    <alternativeName>
        <fullName evidence="3">DNA/pantothenate metabolism flavoprotein</fullName>
    </alternativeName>
    <alternativeName>
        <fullName evidence="3">Phosphopantothenoylcysteine synthetase/decarboxylase</fullName>
        <shortName evidence="3">PPCS-PPCDC</shortName>
    </alternativeName>
    <domain>
        <recommendedName>
            <fullName evidence="3">Phosphopantothenoylcysteine decarboxylase</fullName>
            <shortName evidence="3">PPC decarboxylase</shortName>
            <shortName evidence="3">PPC-DC</shortName>
            <ecNumber evidence="3">4.1.1.36</ecNumber>
        </recommendedName>
        <alternativeName>
            <fullName evidence="3">CoaC</fullName>
        </alternativeName>
    </domain>
    <domain>
        <recommendedName>
            <fullName evidence="3">Phosphopantothenate--cysteine ligase</fullName>
            <ecNumber evidence="3">6.3.2.5</ecNumber>
        </recommendedName>
        <alternativeName>
            <fullName evidence="3">CoaB</fullName>
        </alternativeName>
        <alternativeName>
            <fullName evidence="3">Phosphopantothenoylcysteine synthetase</fullName>
            <shortName evidence="3">PPC synthetase</shortName>
            <shortName evidence="3">PPC-S</shortName>
        </alternativeName>
    </domain>
</protein>
<feature type="binding site" evidence="3">
    <location>
        <position position="338"/>
    </location>
    <ligand>
        <name>CTP</name>
        <dbReference type="ChEBI" id="CHEBI:37563"/>
    </ligand>
</feature>
<dbReference type="EC" id="4.1.1.36" evidence="3"/>
<dbReference type="InterPro" id="IPR005252">
    <property type="entry name" value="CoaBC"/>
</dbReference>
<dbReference type="GO" id="GO:0004632">
    <property type="term" value="F:phosphopantothenate--cysteine ligase activity"/>
    <property type="evidence" value="ECO:0007669"/>
    <property type="project" value="UniProtKB-UniRule"/>
</dbReference>
<comment type="catalytic activity">
    <reaction evidence="3 4">
        <text>N-[(R)-4-phosphopantothenoyl]-L-cysteine + H(+) = (R)-4'-phosphopantetheine + CO2</text>
        <dbReference type="Rhea" id="RHEA:16793"/>
        <dbReference type="ChEBI" id="CHEBI:15378"/>
        <dbReference type="ChEBI" id="CHEBI:16526"/>
        <dbReference type="ChEBI" id="CHEBI:59458"/>
        <dbReference type="ChEBI" id="CHEBI:61723"/>
        <dbReference type="EC" id="4.1.1.36"/>
    </reaction>
</comment>
<keyword evidence="3 4" id="KW-0288">FMN</keyword>
<dbReference type="Gene3D" id="3.40.50.1950">
    <property type="entry name" value="Flavin prenyltransferase-like"/>
    <property type="match status" value="1"/>
</dbReference>
<organism evidence="7 8">
    <name type="scientific">Alicyclobacillus tolerans</name>
    <dbReference type="NCBI Taxonomy" id="90970"/>
    <lineage>
        <taxon>Bacteria</taxon>
        <taxon>Bacillati</taxon>
        <taxon>Bacillota</taxon>
        <taxon>Bacilli</taxon>
        <taxon>Bacillales</taxon>
        <taxon>Alicyclobacillaceae</taxon>
        <taxon>Alicyclobacillus</taxon>
    </lineage>
</organism>
<keyword evidence="2 3" id="KW-0456">Lyase</keyword>
<comment type="pathway">
    <text evidence="3 4">Cofactor biosynthesis; coenzyme A biosynthesis; CoA from (R)-pantothenate: step 3/5.</text>
</comment>
<accession>A0A1M6Q854</accession>
<evidence type="ECO:0000313" key="7">
    <source>
        <dbReference type="EMBL" id="SHK16330.1"/>
    </source>
</evidence>
<dbReference type="InterPro" id="IPR035929">
    <property type="entry name" value="CoaB-like_sf"/>
</dbReference>
<keyword evidence="3" id="KW-0511">Multifunctional enzyme</keyword>
<comment type="catalytic activity">
    <reaction evidence="3 4">
        <text>(R)-4'-phosphopantothenate + L-cysteine + CTP = N-[(R)-4-phosphopantothenoyl]-L-cysteine + CMP + diphosphate + H(+)</text>
        <dbReference type="Rhea" id="RHEA:19397"/>
        <dbReference type="ChEBI" id="CHEBI:10986"/>
        <dbReference type="ChEBI" id="CHEBI:15378"/>
        <dbReference type="ChEBI" id="CHEBI:33019"/>
        <dbReference type="ChEBI" id="CHEBI:35235"/>
        <dbReference type="ChEBI" id="CHEBI:37563"/>
        <dbReference type="ChEBI" id="CHEBI:59458"/>
        <dbReference type="ChEBI" id="CHEBI:60377"/>
        <dbReference type="EC" id="6.3.2.5"/>
    </reaction>
</comment>
<dbReference type="GO" id="GO:0004633">
    <property type="term" value="F:phosphopantothenoylcysteine decarboxylase activity"/>
    <property type="evidence" value="ECO:0007669"/>
    <property type="project" value="UniProtKB-UniRule"/>
</dbReference>
<comment type="similarity">
    <text evidence="3 4">In the N-terminal section; belongs to the HFCD (homo-oligomeric flavin containing Cys decarboxylase) superfamily.</text>
</comment>
<dbReference type="PANTHER" id="PTHR14359:SF6">
    <property type="entry name" value="PHOSPHOPANTOTHENOYLCYSTEINE DECARBOXYLASE"/>
    <property type="match status" value="1"/>
</dbReference>
<dbReference type="GO" id="GO:0015937">
    <property type="term" value="P:coenzyme A biosynthetic process"/>
    <property type="evidence" value="ECO:0007669"/>
    <property type="project" value="UniProtKB-UniRule"/>
</dbReference>
<comment type="similarity">
    <text evidence="3 4">In the C-terminal section; belongs to the PPC synthetase family.</text>
</comment>
<comment type="function">
    <text evidence="4">Catalyzes two steps in the biosynthesis of coenzyme A. In the first step cysteine is conjugated to 4'-phosphopantothenate to form 4-phosphopantothenoylcysteine, in the latter compound is decarboxylated to form 4'-phosphopantotheine.</text>
</comment>
<keyword evidence="3" id="KW-0460">Magnesium</keyword>
<feature type="active site" description="Proton donor" evidence="3">
    <location>
        <position position="159"/>
    </location>
</feature>
<comment type="cofactor">
    <cofactor evidence="3">
        <name>FMN</name>
        <dbReference type="ChEBI" id="CHEBI:58210"/>
    </cofactor>
    <text evidence="3">Binds 1 FMN per subunit.</text>
</comment>
<feature type="binding site" evidence="3">
    <location>
        <position position="290"/>
    </location>
    <ligand>
        <name>CTP</name>
        <dbReference type="ChEBI" id="CHEBI:37563"/>
    </ligand>
</feature>
<evidence type="ECO:0000259" key="5">
    <source>
        <dbReference type="Pfam" id="PF02441"/>
    </source>
</evidence>
<feature type="region of interest" description="Phosphopantothenoylcysteine decarboxylase" evidence="3">
    <location>
        <begin position="1"/>
        <end position="191"/>
    </location>
</feature>
<evidence type="ECO:0000256" key="1">
    <source>
        <dbReference type="ARBA" id="ARBA00022793"/>
    </source>
</evidence>
<evidence type="ECO:0000313" key="8">
    <source>
        <dbReference type="Proteomes" id="UP000184016"/>
    </source>
</evidence>
<keyword evidence="8" id="KW-1185">Reference proteome</keyword>